<proteinExistence type="predicted"/>
<evidence type="ECO:0000313" key="2">
    <source>
        <dbReference type="Proteomes" id="UP000697998"/>
    </source>
</evidence>
<dbReference type="AlphaFoldDB" id="A0A935UFF1"/>
<gene>
    <name evidence="1" type="ORF">IPJ27_00365</name>
</gene>
<dbReference type="InterPro" id="IPR018841">
    <property type="entry name" value="DUF2442"/>
</dbReference>
<organism evidence="1 2">
    <name type="scientific">Candidatus Accumulibacter proximus</name>
    <dbReference type="NCBI Taxonomy" id="2954385"/>
    <lineage>
        <taxon>Bacteria</taxon>
        <taxon>Pseudomonadati</taxon>
        <taxon>Pseudomonadota</taxon>
        <taxon>Betaproteobacteria</taxon>
        <taxon>Candidatus Accumulibacter</taxon>
    </lineage>
</organism>
<accession>A0A935UFF1</accession>
<sequence>MTAVVYRYLYLWKSPEVTHVSKHGFWLLLNDEELLLSFEQFPWFRRAAIDQICHVEWPAPEHLYWPELDIDLSLASIRRPEGFPLGSRVCN</sequence>
<dbReference type="Proteomes" id="UP000697998">
    <property type="component" value="Unassembled WGS sequence"/>
</dbReference>
<dbReference type="Pfam" id="PF10387">
    <property type="entry name" value="DUF2442"/>
    <property type="match status" value="1"/>
</dbReference>
<dbReference type="EMBL" id="JADJMH010000001">
    <property type="protein sequence ID" value="MBK7673328.1"/>
    <property type="molecule type" value="Genomic_DNA"/>
</dbReference>
<reference evidence="1 2" key="1">
    <citation type="submission" date="2020-10" db="EMBL/GenBank/DDBJ databases">
        <title>Connecting structure to function with the recovery of over 1000 high-quality activated sludge metagenome-assembled genomes encoding full-length rRNA genes using long-read sequencing.</title>
        <authorList>
            <person name="Singleton C.M."/>
            <person name="Petriglieri F."/>
            <person name="Kristensen J.M."/>
            <person name="Kirkegaard R.H."/>
            <person name="Michaelsen T.Y."/>
            <person name="Andersen M.H."/>
            <person name="Karst S.M."/>
            <person name="Dueholm M.S."/>
            <person name="Nielsen P.H."/>
            <person name="Albertsen M."/>
        </authorList>
    </citation>
    <scope>NUCLEOTIDE SEQUENCE [LARGE SCALE GENOMIC DNA]</scope>
    <source>
        <strain evidence="1">EsbW_18-Q3-R4-48_BATAC.285</strain>
    </source>
</reference>
<name>A0A935UFF1_9PROT</name>
<protein>
    <submittedName>
        <fullName evidence="1">DUF2442 domain-containing protein</fullName>
    </submittedName>
</protein>
<evidence type="ECO:0000313" key="1">
    <source>
        <dbReference type="EMBL" id="MBK7673328.1"/>
    </source>
</evidence>
<comment type="caution">
    <text evidence="1">The sequence shown here is derived from an EMBL/GenBank/DDBJ whole genome shotgun (WGS) entry which is preliminary data.</text>
</comment>